<dbReference type="InterPro" id="IPR006674">
    <property type="entry name" value="HD_domain"/>
</dbReference>
<dbReference type="InterPro" id="IPR050135">
    <property type="entry name" value="dGTPase-like"/>
</dbReference>
<evidence type="ECO:0000313" key="2">
    <source>
        <dbReference type="EMBL" id="RAQ94545.1"/>
    </source>
</evidence>
<dbReference type="InterPro" id="IPR003607">
    <property type="entry name" value="HD/PDEase_dom"/>
</dbReference>
<dbReference type="SMART" id="SM00471">
    <property type="entry name" value="HDc"/>
    <property type="match status" value="1"/>
</dbReference>
<dbReference type="GO" id="GO:0008832">
    <property type="term" value="F:dGTPase activity"/>
    <property type="evidence" value="ECO:0007669"/>
    <property type="project" value="TreeGrafter"/>
</dbReference>
<gene>
    <name evidence="2" type="ORF">A4R35_03300</name>
</gene>
<evidence type="ECO:0000259" key="1">
    <source>
        <dbReference type="SMART" id="SM00471"/>
    </source>
</evidence>
<dbReference type="CDD" id="cd00077">
    <property type="entry name" value="HDc"/>
    <property type="match status" value="1"/>
</dbReference>
<accession>A0A328VJW4</accession>
<dbReference type="Pfam" id="PF01966">
    <property type="entry name" value="HD"/>
    <property type="match status" value="1"/>
</dbReference>
<dbReference type="PANTHER" id="PTHR11373:SF41">
    <property type="entry name" value="METAL-DEPENDENT PHOSPHOHYDROLASE"/>
    <property type="match status" value="1"/>
</dbReference>
<evidence type="ECO:0000313" key="3">
    <source>
        <dbReference type="Proteomes" id="UP000248706"/>
    </source>
</evidence>
<feature type="domain" description="HD/PDEase" evidence="1">
    <location>
        <begin position="45"/>
        <end position="159"/>
    </location>
</feature>
<name>A0A328VJW4_9CHLR</name>
<dbReference type="EMBL" id="MCIF01000002">
    <property type="protein sequence ID" value="RAQ94545.1"/>
    <property type="molecule type" value="Genomic_DNA"/>
</dbReference>
<protein>
    <recommendedName>
        <fullName evidence="1">HD/PDEase domain-containing protein</fullName>
    </recommendedName>
</protein>
<dbReference type="Proteomes" id="UP000248706">
    <property type="component" value="Unassembled WGS sequence"/>
</dbReference>
<reference evidence="2 3" key="1">
    <citation type="submission" date="2016-08" db="EMBL/GenBank/DDBJ databases">
        <title>Analysis of Carbohydrate Active Enzymes in Thermogemmatispora T81 Reveals Carbohydrate Degradation Ability.</title>
        <authorList>
            <person name="Tomazini A."/>
            <person name="Lal S."/>
            <person name="Stott M."/>
            <person name="Henrissat B."/>
            <person name="Polikarpov I."/>
            <person name="Sparling R."/>
            <person name="Levin D.B."/>
        </authorList>
    </citation>
    <scope>NUCLEOTIDE SEQUENCE [LARGE SCALE GENOMIC DNA]</scope>
    <source>
        <strain evidence="2 3">T81</strain>
    </source>
</reference>
<dbReference type="AlphaFoldDB" id="A0A328VJW4"/>
<dbReference type="SUPFAM" id="SSF109604">
    <property type="entry name" value="HD-domain/PDEase-like"/>
    <property type="match status" value="1"/>
</dbReference>
<dbReference type="PANTHER" id="PTHR11373">
    <property type="entry name" value="DEOXYNUCLEOSIDE TRIPHOSPHATE TRIPHOSPHOHYDROLASE"/>
    <property type="match status" value="1"/>
</dbReference>
<sequence>MVRDPLLGEQRLSEPVLLAVLNSAALQRLKGIHQAGASYLVREGRDTTRYEHSVGVMLLIRLLGGSLEEQLAGLLHDVSHTAFSHVADYLFACYDEDYHEQHLRQVIERSDLPALLHSSGLDLKRILAFERWPLLEQPAPELCADRVDYTLRDLWHAGYLTQADVKRFLQTLRVREGRMVVAGREAAIWFVRQYVRLVTELFMHPLEMFADYQLARALRLALDEGVLREEDLFSEDADLLARLRQAAHPEIARCLSWLRPGLEVMEVSADQPFDVYARVKPRMVDPLVLLEDGSLVRCSTLDGELAALQQAVLHKAKRGSYLRLRGQAGV</sequence>
<dbReference type="Gene3D" id="1.10.3210.10">
    <property type="entry name" value="Hypothetical protein af1432"/>
    <property type="match status" value="1"/>
</dbReference>
<organism evidence="2 3">
    <name type="scientific">Thermogemmatispora tikiterensis</name>
    <dbReference type="NCBI Taxonomy" id="1825093"/>
    <lineage>
        <taxon>Bacteria</taxon>
        <taxon>Bacillati</taxon>
        <taxon>Chloroflexota</taxon>
        <taxon>Ktedonobacteria</taxon>
        <taxon>Thermogemmatisporales</taxon>
        <taxon>Thermogemmatisporaceae</taxon>
        <taxon>Thermogemmatispora</taxon>
    </lineage>
</organism>
<comment type="caution">
    <text evidence="2">The sequence shown here is derived from an EMBL/GenBank/DDBJ whole genome shotgun (WGS) entry which is preliminary data.</text>
</comment>
<proteinExistence type="predicted"/>
<keyword evidence="3" id="KW-1185">Reference proteome</keyword>
<dbReference type="GO" id="GO:0006203">
    <property type="term" value="P:dGTP catabolic process"/>
    <property type="evidence" value="ECO:0007669"/>
    <property type="project" value="TreeGrafter"/>
</dbReference>